<accession>A0ABM7JQ27</accession>
<evidence type="ECO:0000256" key="1">
    <source>
        <dbReference type="SAM" id="MobiDB-lite"/>
    </source>
</evidence>
<keyword evidence="4" id="KW-1185">Reference proteome</keyword>
<keyword evidence="2" id="KW-0472">Membrane</keyword>
<protein>
    <submittedName>
        <fullName evidence="3">Uncharacterized protein</fullName>
    </submittedName>
</protein>
<gene>
    <name evidence="3" type="ORF">MMAN_17870</name>
</gene>
<evidence type="ECO:0000313" key="4">
    <source>
        <dbReference type="Proteomes" id="UP000465812"/>
    </source>
</evidence>
<organism evidence="3 4">
    <name type="scientific">Mycobacterium mantenii</name>
    <dbReference type="NCBI Taxonomy" id="560555"/>
    <lineage>
        <taxon>Bacteria</taxon>
        <taxon>Bacillati</taxon>
        <taxon>Actinomycetota</taxon>
        <taxon>Actinomycetes</taxon>
        <taxon>Mycobacteriales</taxon>
        <taxon>Mycobacteriaceae</taxon>
        <taxon>Mycobacterium</taxon>
        <taxon>Mycobacterium avium complex (MAC)</taxon>
    </lineage>
</organism>
<dbReference type="Proteomes" id="UP000465812">
    <property type="component" value="Chromosome"/>
</dbReference>
<dbReference type="EMBL" id="AP022590">
    <property type="protein sequence ID" value="BBY37653.1"/>
    <property type="molecule type" value="Genomic_DNA"/>
</dbReference>
<sequence>MGTPGRMSTEPGNSSPPPPDPPNLSSGGKWGGAPSTSPQMTRADGNVKYGFGLWWTLAILVVLVIIVVIVAVA</sequence>
<keyword evidence="2" id="KW-1133">Transmembrane helix</keyword>
<name>A0ABM7JQ27_MYCNT</name>
<proteinExistence type="predicted"/>
<feature type="region of interest" description="Disordered" evidence="1">
    <location>
        <begin position="1"/>
        <end position="41"/>
    </location>
</feature>
<keyword evidence="2" id="KW-0812">Transmembrane</keyword>
<feature type="transmembrane region" description="Helical" evidence="2">
    <location>
        <begin position="52"/>
        <end position="72"/>
    </location>
</feature>
<reference evidence="3 4" key="1">
    <citation type="journal article" date="2019" name="Emerg. Microbes Infect.">
        <title>Comprehensive subspecies identification of 175 nontuberculous mycobacteria species based on 7547 genomic profiles.</title>
        <authorList>
            <person name="Matsumoto Y."/>
            <person name="Kinjo T."/>
            <person name="Motooka D."/>
            <person name="Nabeya D."/>
            <person name="Jung N."/>
            <person name="Uechi K."/>
            <person name="Horii T."/>
            <person name="Iida T."/>
            <person name="Fujita J."/>
            <person name="Nakamura S."/>
        </authorList>
    </citation>
    <scope>NUCLEOTIDE SEQUENCE [LARGE SCALE GENOMIC DNA]</scope>
    <source>
        <strain evidence="3 4">JCM 18113</strain>
    </source>
</reference>
<evidence type="ECO:0000256" key="2">
    <source>
        <dbReference type="SAM" id="Phobius"/>
    </source>
</evidence>
<evidence type="ECO:0000313" key="3">
    <source>
        <dbReference type="EMBL" id="BBY37653.1"/>
    </source>
</evidence>